<reference evidence="2 3" key="1">
    <citation type="submission" date="2019-03" db="EMBL/GenBank/DDBJ databases">
        <title>Rhodosporidium diobovatum UCD-FST 08-225 genome sequencing, assembly, and annotation.</title>
        <authorList>
            <person name="Fakankun I.U."/>
            <person name="Fristensky B."/>
            <person name="Levin D.B."/>
        </authorList>
    </citation>
    <scope>NUCLEOTIDE SEQUENCE [LARGE SCALE GENOMIC DNA]</scope>
    <source>
        <strain evidence="2 3">UCD-FST 08-225</strain>
    </source>
</reference>
<sequence>MASASHVLTKETVASLSSGELVELAHARWLQVKQIWHEELKTPELLLDAAKIMACNIELHNLVHLDEEHRGRPPTDRQLLEHYRKVQKARQEFVSSAEGVRAEHLLRKVGALVVELDTLATAPNADNTVAYYARTADQIDELGEAGLQQTAAMLPDIQRLLQRPVIRHRPPPTHQTGAFRRLMPPLRSISSDIAPGQHRSPSPLRFEVPQSPPSERALGRAALGSEGRLRQQLIYFGRQY</sequence>
<keyword evidence="3" id="KW-1185">Reference proteome</keyword>
<dbReference type="AlphaFoldDB" id="A0A5C5FM40"/>
<feature type="region of interest" description="Disordered" evidence="1">
    <location>
        <begin position="189"/>
        <end position="223"/>
    </location>
</feature>
<dbReference type="Proteomes" id="UP000311382">
    <property type="component" value="Unassembled WGS sequence"/>
</dbReference>
<proteinExistence type="predicted"/>
<dbReference type="EMBL" id="SOZI01000178">
    <property type="protein sequence ID" value="TNY17755.1"/>
    <property type="molecule type" value="Genomic_DNA"/>
</dbReference>
<evidence type="ECO:0000313" key="2">
    <source>
        <dbReference type="EMBL" id="TNY17755.1"/>
    </source>
</evidence>
<accession>A0A5C5FM40</accession>
<organism evidence="2 3">
    <name type="scientific">Rhodotorula diobovata</name>
    <dbReference type="NCBI Taxonomy" id="5288"/>
    <lineage>
        <taxon>Eukaryota</taxon>
        <taxon>Fungi</taxon>
        <taxon>Dikarya</taxon>
        <taxon>Basidiomycota</taxon>
        <taxon>Pucciniomycotina</taxon>
        <taxon>Microbotryomycetes</taxon>
        <taxon>Sporidiobolales</taxon>
        <taxon>Sporidiobolaceae</taxon>
        <taxon>Rhodotorula</taxon>
    </lineage>
</organism>
<protein>
    <submittedName>
        <fullName evidence="2">Uncharacterized protein</fullName>
    </submittedName>
</protein>
<evidence type="ECO:0000313" key="3">
    <source>
        <dbReference type="Proteomes" id="UP000311382"/>
    </source>
</evidence>
<gene>
    <name evidence="2" type="ORF">DMC30DRAFT_419491</name>
</gene>
<comment type="caution">
    <text evidence="2">The sequence shown here is derived from an EMBL/GenBank/DDBJ whole genome shotgun (WGS) entry which is preliminary data.</text>
</comment>
<evidence type="ECO:0000256" key="1">
    <source>
        <dbReference type="SAM" id="MobiDB-lite"/>
    </source>
</evidence>
<name>A0A5C5FM40_9BASI</name>